<reference evidence="2 3" key="1">
    <citation type="submission" date="2019-08" db="EMBL/GenBank/DDBJ databases">
        <title>Bacillus genomes from the desert of Cuatro Cienegas, Coahuila.</title>
        <authorList>
            <person name="Olmedo-Alvarez G."/>
        </authorList>
    </citation>
    <scope>NUCLEOTIDE SEQUENCE [LARGE SCALE GENOMIC DNA]</scope>
    <source>
        <strain evidence="2 3">CH108_3D</strain>
    </source>
</reference>
<protein>
    <recommendedName>
        <fullName evidence="4">Phage portal protein</fullName>
    </recommendedName>
</protein>
<dbReference type="RefSeq" id="WP_148984467.1">
    <property type="nucleotide sequence ID" value="NZ_JBNILK010000001.1"/>
</dbReference>
<feature type="compositionally biased region" description="Basic and acidic residues" evidence="1">
    <location>
        <begin position="467"/>
        <end position="488"/>
    </location>
</feature>
<organism evidence="2 3">
    <name type="scientific">Rossellomorea marisflavi</name>
    <dbReference type="NCBI Taxonomy" id="189381"/>
    <lineage>
        <taxon>Bacteria</taxon>
        <taxon>Bacillati</taxon>
        <taxon>Bacillota</taxon>
        <taxon>Bacilli</taxon>
        <taxon>Bacillales</taxon>
        <taxon>Bacillaceae</taxon>
        <taxon>Rossellomorea</taxon>
    </lineage>
</organism>
<evidence type="ECO:0008006" key="4">
    <source>
        <dbReference type="Google" id="ProtNLM"/>
    </source>
</evidence>
<comment type="caution">
    <text evidence="2">The sequence shown here is derived from an EMBL/GenBank/DDBJ whole genome shotgun (WGS) entry which is preliminary data.</text>
</comment>
<evidence type="ECO:0000313" key="2">
    <source>
        <dbReference type="EMBL" id="TYS56434.1"/>
    </source>
</evidence>
<accession>A0A5D4S2V0</accession>
<sequence>MSNDEKAQDFTQVNFAAQLSKLILNDLNNTSNRSSLTIKYTKEQIMTFLDNPRSSQKQIRNLSEYLYMVSSNYKRLIQYFSGMLRFDYIVEPYNLDITKVNKETFNKQYFETIHKLETMNLPHEFTKILKHAFRDDVFYGYEYSGKESYFIQRLDPDYCKISSIEDGVYNFSFDFSFFKNIKEVKKYPEEFQDKYTLFKKDASAYRWQELDSENTICFKVNEELDFPLPPFTQVFEAIYDIDENKRMRRIKTKMDNYMILTQKIPLDEKKGEPNKFLIDLDTAIAFHNKASESLPEEVGLITSPMDIEAIKLERKNNDYDNVAEAERNYYNAAGVSQLLFNGAGSTSTALSKSVITDEQIVFMCLQQFERWINRKLKQIGKGKYKFRVRFLETTRFNVQEVREGFLKAAQYGMPVKSALAATLGLTPSNLVSMAFLENELLDLPNKLIPLASSHTSSNKDGAGAPMKSDDDLSESGEKTRDTDGNIRD</sequence>
<dbReference type="EMBL" id="VTEQ01000001">
    <property type="protein sequence ID" value="TYS56434.1"/>
    <property type="molecule type" value="Genomic_DNA"/>
</dbReference>
<dbReference type="Proteomes" id="UP000322997">
    <property type="component" value="Unassembled WGS sequence"/>
</dbReference>
<evidence type="ECO:0000256" key="1">
    <source>
        <dbReference type="SAM" id="MobiDB-lite"/>
    </source>
</evidence>
<feature type="region of interest" description="Disordered" evidence="1">
    <location>
        <begin position="453"/>
        <end position="488"/>
    </location>
</feature>
<dbReference type="AlphaFoldDB" id="A0A5D4S2V0"/>
<proteinExistence type="predicted"/>
<evidence type="ECO:0000313" key="3">
    <source>
        <dbReference type="Proteomes" id="UP000322997"/>
    </source>
</evidence>
<name>A0A5D4S2V0_9BACI</name>
<gene>
    <name evidence="2" type="ORF">FZC83_02330</name>
</gene>